<reference evidence="2" key="2">
    <citation type="submission" date="2021-05" db="UniProtKB">
        <authorList>
            <consortium name="EnsemblPlants"/>
        </authorList>
    </citation>
    <scope>IDENTIFICATION</scope>
    <source>
        <strain evidence="2">subsp. malaccensis</strain>
    </source>
</reference>
<dbReference type="AlphaFoldDB" id="A0A804HQN4"/>
<dbReference type="EnsemblPlants" id="Ma01_t05620.1">
    <property type="protein sequence ID" value="Ma01_p05620.1"/>
    <property type="gene ID" value="Ma01_g05620"/>
</dbReference>
<evidence type="ECO:0000313" key="1">
    <source>
        <dbReference type="EMBL" id="CAG1858652.1"/>
    </source>
</evidence>
<protein>
    <submittedName>
        <fullName evidence="1">(wild Malaysian banana) hypothetical protein</fullName>
    </submittedName>
</protein>
<dbReference type="Gramene" id="Ma01_t05620.1">
    <property type="protein sequence ID" value="Ma01_p05620.1"/>
    <property type="gene ID" value="Ma01_g05620"/>
</dbReference>
<sequence>MKRELKEMGLEAFIFYEVKLDIHFQHLDSWHAGRE</sequence>
<evidence type="ECO:0000313" key="2">
    <source>
        <dbReference type="EnsemblPlants" id="Ma01_p05620.1"/>
    </source>
</evidence>
<organism evidence="2 3">
    <name type="scientific">Musa acuminata subsp. malaccensis</name>
    <name type="common">Wild banana</name>
    <name type="synonym">Musa malaccensis</name>
    <dbReference type="NCBI Taxonomy" id="214687"/>
    <lineage>
        <taxon>Eukaryota</taxon>
        <taxon>Viridiplantae</taxon>
        <taxon>Streptophyta</taxon>
        <taxon>Embryophyta</taxon>
        <taxon>Tracheophyta</taxon>
        <taxon>Spermatophyta</taxon>
        <taxon>Magnoliopsida</taxon>
        <taxon>Liliopsida</taxon>
        <taxon>Zingiberales</taxon>
        <taxon>Musaceae</taxon>
        <taxon>Musa</taxon>
    </lineage>
</organism>
<name>A0A804HQN4_MUSAM</name>
<dbReference type="Proteomes" id="UP000012960">
    <property type="component" value="Unplaced"/>
</dbReference>
<reference evidence="1" key="1">
    <citation type="submission" date="2021-03" db="EMBL/GenBank/DDBJ databases">
        <authorList>
            <consortium name="Genoscope - CEA"/>
            <person name="William W."/>
        </authorList>
    </citation>
    <scope>NUCLEOTIDE SEQUENCE</scope>
    <source>
        <strain evidence="1">Doubled-haploid Pahang</strain>
    </source>
</reference>
<dbReference type="EMBL" id="HG996466">
    <property type="protein sequence ID" value="CAG1858652.1"/>
    <property type="molecule type" value="Genomic_DNA"/>
</dbReference>
<dbReference type="InParanoid" id="A0A804HQN4"/>
<evidence type="ECO:0000313" key="3">
    <source>
        <dbReference type="Proteomes" id="UP000012960"/>
    </source>
</evidence>
<proteinExistence type="predicted"/>
<accession>A0A804HQN4</accession>
<keyword evidence="3" id="KW-1185">Reference proteome</keyword>
<gene>
    <name evidence="1" type="ORF">GSMUA_289470.1</name>
</gene>